<dbReference type="AlphaFoldDB" id="A0A9E8M243"/>
<dbReference type="CDD" id="cd00732">
    <property type="entry name" value="CheW"/>
    <property type="match status" value="1"/>
</dbReference>
<dbReference type="PANTHER" id="PTHR22617">
    <property type="entry name" value="CHEMOTAXIS SENSOR HISTIDINE KINASE-RELATED"/>
    <property type="match status" value="1"/>
</dbReference>
<dbReference type="KEGG" id="fhl:OE105_05625"/>
<dbReference type="GO" id="GO:0005829">
    <property type="term" value="C:cytosol"/>
    <property type="evidence" value="ECO:0007669"/>
    <property type="project" value="TreeGrafter"/>
</dbReference>
<dbReference type="GO" id="GO:0006935">
    <property type="term" value="P:chemotaxis"/>
    <property type="evidence" value="ECO:0007669"/>
    <property type="project" value="InterPro"/>
</dbReference>
<dbReference type="InterPro" id="IPR039315">
    <property type="entry name" value="CheW"/>
</dbReference>
<accession>A0A9E8M243</accession>
<feature type="domain" description="CheW-like" evidence="1">
    <location>
        <begin position="9"/>
        <end position="146"/>
    </location>
</feature>
<sequence>MIDNTNDTLSKIVAFSINDKEYGVDVQYVVSIEKIMPITRVPNVPSYIKGVINLRGIIIPIIDLRTRFQIEEKPYDEHTRIVIIKIKDKQVGFIVDEAHDVIQISEGNVEAQPDIIGSEKKEYIDGIIKIEDRLLMLLNIEQIMNV</sequence>
<keyword evidence="3" id="KW-1185">Reference proteome</keyword>
<dbReference type="EMBL" id="CP106877">
    <property type="protein sequence ID" value="WAA13582.1"/>
    <property type="molecule type" value="Genomic_DNA"/>
</dbReference>
<evidence type="ECO:0000313" key="2">
    <source>
        <dbReference type="EMBL" id="WAA13582.1"/>
    </source>
</evidence>
<name>A0A9E8M243_9BACI</name>
<dbReference type="Proteomes" id="UP001164726">
    <property type="component" value="Chromosome"/>
</dbReference>
<protein>
    <submittedName>
        <fullName evidence="2">Chemotaxis protein CheW</fullName>
    </submittedName>
</protein>
<dbReference type="InterPro" id="IPR036061">
    <property type="entry name" value="CheW-like_dom_sf"/>
</dbReference>
<dbReference type="SMART" id="SM00260">
    <property type="entry name" value="CheW"/>
    <property type="match status" value="1"/>
</dbReference>
<gene>
    <name evidence="2" type="ORF">OE105_05625</name>
</gene>
<dbReference type="PROSITE" id="PS50851">
    <property type="entry name" value="CHEW"/>
    <property type="match status" value="1"/>
</dbReference>
<dbReference type="SUPFAM" id="SSF50341">
    <property type="entry name" value="CheW-like"/>
    <property type="match status" value="1"/>
</dbReference>
<dbReference type="Pfam" id="PF01584">
    <property type="entry name" value="CheW"/>
    <property type="match status" value="1"/>
</dbReference>
<dbReference type="Gene3D" id="2.30.30.40">
    <property type="entry name" value="SH3 Domains"/>
    <property type="match status" value="1"/>
</dbReference>
<reference evidence="2" key="1">
    <citation type="submission" date="2022-09" db="EMBL/GenBank/DDBJ databases">
        <title>Complete Genomes of Fervidibacillus albus and Fervidibacillus halotolerans isolated from tidal flat sediments.</title>
        <authorList>
            <person name="Kwon K.K."/>
            <person name="Yang S.-H."/>
            <person name="Park M.J."/>
            <person name="Oh H.-M."/>
        </authorList>
    </citation>
    <scope>NUCLEOTIDE SEQUENCE</scope>
    <source>
        <strain evidence="2">MEBiC13594</strain>
    </source>
</reference>
<proteinExistence type="predicted"/>
<dbReference type="RefSeq" id="WP_275421764.1">
    <property type="nucleotide sequence ID" value="NZ_CP106877.1"/>
</dbReference>
<evidence type="ECO:0000259" key="1">
    <source>
        <dbReference type="PROSITE" id="PS50851"/>
    </source>
</evidence>
<dbReference type="InterPro" id="IPR002545">
    <property type="entry name" value="CheW-lke_dom"/>
</dbReference>
<evidence type="ECO:0000313" key="3">
    <source>
        <dbReference type="Proteomes" id="UP001164726"/>
    </source>
</evidence>
<organism evidence="2 3">
    <name type="scientific">Fervidibacillus halotolerans</name>
    <dbReference type="NCBI Taxonomy" id="2980027"/>
    <lineage>
        <taxon>Bacteria</taxon>
        <taxon>Bacillati</taxon>
        <taxon>Bacillota</taxon>
        <taxon>Bacilli</taxon>
        <taxon>Bacillales</taxon>
        <taxon>Bacillaceae</taxon>
        <taxon>Fervidibacillus</taxon>
    </lineage>
</organism>
<dbReference type="PANTHER" id="PTHR22617:SF23">
    <property type="entry name" value="CHEMOTAXIS PROTEIN CHEW"/>
    <property type="match status" value="1"/>
</dbReference>
<dbReference type="Gene3D" id="2.40.50.180">
    <property type="entry name" value="CheA-289, Domain 4"/>
    <property type="match status" value="1"/>
</dbReference>
<dbReference type="GO" id="GO:0007165">
    <property type="term" value="P:signal transduction"/>
    <property type="evidence" value="ECO:0007669"/>
    <property type="project" value="InterPro"/>
</dbReference>